<keyword evidence="2" id="KW-0677">Repeat</keyword>
<accession>X6P161</accession>
<feature type="repeat" description="WD" evidence="3">
    <location>
        <begin position="290"/>
        <end position="316"/>
    </location>
</feature>
<dbReference type="CDD" id="cd00200">
    <property type="entry name" value="WD40"/>
    <property type="match status" value="1"/>
</dbReference>
<dbReference type="PROSITE" id="PS00678">
    <property type="entry name" value="WD_REPEATS_1"/>
    <property type="match status" value="4"/>
</dbReference>
<dbReference type="Gene3D" id="2.130.10.10">
    <property type="entry name" value="YVTN repeat-like/Quinoprotein amine dehydrogenase"/>
    <property type="match status" value="3"/>
</dbReference>
<organism evidence="4 5">
    <name type="scientific">Reticulomyxa filosa</name>
    <dbReference type="NCBI Taxonomy" id="46433"/>
    <lineage>
        <taxon>Eukaryota</taxon>
        <taxon>Sar</taxon>
        <taxon>Rhizaria</taxon>
        <taxon>Retaria</taxon>
        <taxon>Foraminifera</taxon>
        <taxon>Monothalamids</taxon>
        <taxon>Reticulomyxidae</taxon>
        <taxon>Reticulomyxa</taxon>
    </lineage>
</organism>
<dbReference type="AlphaFoldDB" id="X6P161"/>
<keyword evidence="1 3" id="KW-0853">WD repeat</keyword>
<feature type="repeat" description="WD" evidence="3">
    <location>
        <begin position="317"/>
        <end position="360"/>
    </location>
</feature>
<name>X6P161_RETFI</name>
<dbReference type="InterPro" id="IPR036322">
    <property type="entry name" value="WD40_repeat_dom_sf"/>
</dbReference>
<protein>
    <submittedName>
        <fullName evidence="4">WD-40 repeat-containing protein</fullName>
    </submittedName>
</protein>
<dbReference type="PROSITE" id="PS50082">
    <property type="entry name" value="WD_REPEATS_2"/>
    <property type="match status" value="6"/>
</dbReference>
<dbReference type="PRINTS" id="PR00320">
    <property type="entry name" value="GPROTEINBRPT"/>
</dbReference>
<dbReference type="InterPro" id="IPR020472">
    <property type="entry name" value="WD40_PAC1"/>
</dbReference>
<dbReference type="PANTHER" id="PTHR19879:SF9">
    <property type="entry name" value="TRANSCRIPTION INITIATION FACTOR TFIID SUBUNIT 5"/>
    <property type="match status" value="1"/>
</dbReference>
<dbReference type="PANTHER" id="PTHR19879">
    <property type="entry name" value="TRANSCRIPTION INITIATION FACTOR TFIID"/>
    <property type="match status" value="1"/>
</dbReference>
<sequence>MFAFKKQRRTYDLIDAEILCESIKNIYFMTRKYDYPEKIFVQMEKQCSTQSIFIFRKLLVLFYLLCMKQLEEDVKIIIQHWTRMLKIKLGWINDFDKIIINYTISIFILDIFRLSSKLLKTFSGHTNFVWSIDYSNFDCNQVIYSGSEDKTVGIWYVDTNKQIQSFNEHSGSVYCVKYSQYYYHNYHYNVICSSSEDKTICFWNLKHNQRLKIFNEHDMSVNCIEFSPFNGGRYLCSGSTDKTIRLWDVETSKSLHVFDGHTRTVWCVDFSSFQNNDNNKSNIIGMIGGNGYTICSGAFDKTIRIWDIETAKQLNVFKGHEHWVRSVKYGSNELVNIILSGSDDISVRLWDIRSGQQIQMFNGHTNYVSSVEYSPFVVKNTEVGGNSNVICSGSLDNTIRFWDIRSNKNELYAINGNNGDEGIICLKFVSLKIKGNNNEKKSNNHCGVKMNTTIIILLFCFFSDTNLKQYTPFSLLITYNSYLNEYPTVFFPFK</sequence>
<dbReference type="Proteomes" id="UP000023152">
    <property type="component" value="Unassembled WGS sequence"/>
</dbReference>
<dbReference type="InterPro" id="IPR015943">
    <property type="entry name" value="WD40/YVTN_repeat-like_dom_sf"/>
</dbReference>
<dbReference type="InterPro" id="IPR019775">
    <property type="entry name" value="WD40_repeat_CS"/>
</dbReference>
<evidence type="ECO:0000256" key="1">
    <source>
        <dbReference type="ARBA" id="ARBA00022574"/>
    </source>
</evidence>
<feature type="repeat" description="WD" evidence="3">
    <location>
        <begin position="214"/>
        <end position="257"/>
    </location>
</feature>
<dbReference type="SMART" id="SM00320">
    <property type="entry name" value="WD40"/>
    <property type="match status" value="6"/>
</dbReference>
<evidence type="ECO:0000256" key="3">
    <source>
        <dbReference type="PROSITE-ProRule" id="PRU00221"/>
    </source>
</evidence>
<dbReference type="SUPFAM" id="SSF50978">
    <property type="entry name" value="WD40 repeat-like"/>
    <property type="match status" value="1"/>
</dbReference>
<evidence type="ECO:0000256" key="2">
    <source>
        <dbReference type="ARBA" id="ARBA00022737"/>
    </source>
</evidence>
<keyword evidence="5" id="KW-1185">Reference proteome</keyword>
<dbReference type="Pfam" id="PF00400">
    <property type="entry name" value="WD40"/>
    <property type="match status" value="6"/>
</dbReference>
<comment type="caution">
    <text evidence="4">The sequence shown here is derived from an EMBL/GenBank/DDBJ whole genome shotgun (WGS) entry which is preliminary data.</text>
</comment>
<feature type="repeat" description="WD" evidence="3">
    <location>
        <begin position="166"/>
        <end position="213"/>
    </location>
</feature>
<dbReference type="PROSITE" id="PS50294">
    <property type="entry name" value="WD_REPEATS_REGION"/>
    <property type="match status" value="4"/>
</dbReference>
<dbReference type="OrthoDB" id="364224at2759"/>
<reference evidence="4 5" key="1">
    <citation type="journal article" date="2013" name="Curr. Biol.">
        <title>The Genome of the Foraminiferan Reticulomyxa filosa.</title>
        <authorList>
            <person name="Glockner G."/>
            <person name="Hulsmann N."/>
            <person name="Schleicher M."/>
            <person name="Noegel A.A."/>
            <person name="Eichinger L."/>
            <person name="Gallinger C."/>
            <person name="Pawlowski J."/>
            <person name="Sierra R."/>
            <person name="Euteneuer U."/>
            <person name="Pillet L."/>
            <person name="Moustafa A."/>
            <person name="Platzer M."/>
            <person name="Groth M."/>
            <person name="Szafranski K."/>
            <person name="Schliwa M."/>
        </authorList>
    </citation>
    <scope>NUCLEOTIDE SEQUENCE [LARGE SCALE GENOMIC DNA]</scope>
</reference>
<dbReference type="EMBL" id="ASPP01004572">
    <property type="protein sequence ID" value="ETO31961.1"/>
    <property type="molecule type" value="Genomic_DNA"/>
</dbReference>
<dbReference type="InterPro" id="IPR001680">
    <property type="entry name" value="WD40_rpt"/>
</dbReference>
<feature type="repeat" description="WD" evidence="3">
    <location>
        <begin position="361"/>
        <end position="412"/>
    </location>
</feature>
<evidence type="ECO:0000313" key="5">
    <source>
        <dbReference type="Proteomes" id="UP000023152"/>
    </source>
</evidence>
<evidence type="ECO:0000313" key="4">
    <source>
        <dbReference type="EMBL" id="ETO31961.1"/>
    </source>
</evidence>
<proteinExistence type="predicted"/>
<gene>
    <name evidence="4" type="ORF">RFI_05152</name>
</gene>
<feature type="repeat" description="WD" evidence="3">
    <location>
        <begin position="122"/>
        <end position="165"/>
    </location>
</feature>